<evidence type="ECO:0000313" key="5">
    <source>
        <dbReference type="Proteomes" id="UP000051863"/>
    </source>
</evidence>
<evidence type="ECO:0000313" key="4">
    <source>
        <dbReference type="EMBL" id="KRG67041.1"/>
    </source>
</evidence>
<dbReference type="PANTHER" id="PTHR30273:SF2">
    <property type="entry name" value="PROTEIN FECR"/>
    <property type="match status" value="1"/>
</dbReference>
<evidence type="ECO:0000259" key="3">
    <source>
        <dbReference type="Pfam" id="PF16220"/>
    </source>
</evidence>
<feature type="domain" description="FecR protein" evidence="2">
    <location>
        <begin position="120"/>
        <end position="211"/>
    </location>
</feature>
<evidence type="ECO:0000256" key="1">
    <source>
        <dbReference type="SAM" id="Phobius"/>
    </source>
</evidence>
<keyword evidence="1" id="KW-1133">Transmembrane helix</keyword>
<gene>
    <name evidence="4" type="ORF">ABB27_11245</name>
</gene>
<dbReference type="PATRIC" id="fig|405446.3.peg.1748"/>
<keyword evidence="1" id="KW-0472">Membrane</keyword>
<dbReference type="EMBL" id="LDJJ01000036">
    <property type="protein sequence ID" value="KRG67041.1"/>
    <property type="molecule type" value="Genomic_DNA"/>
</dbReference>
<dbReference type="PIRSF" id="PIRSF018266">
    <property type="entry name" value="FecR"/>
    <property type="match status" value="1"/>
</dbReference>
<protein>
    <recommendedName>
        <fullName evidence="6">FecR protein domain-containing protein</fullName>
    </recommendedName>
</protein>
<dbReference type="Pfam" id="PF16220">
    <property type="entry name" value="DUF4880"/>
    <property type="match status" value="1"/>
</dbReference>
<evidence type="ECO:0000259" key="2">
    <source>
        <dbReference type="Pfam" id="PF04773"/>
    </source>
</evidence>
<dbReference type="Proteomes" id="UP000051863">
    <property type="component" value="Unassembled WGS sequence"/>
</dbReference>
<evidence type="ECO:0008006" key="6">
    <source>
        <dbReference type="Google" id="ProtNLM"/>
    </source>
</evidence>
<name>A0A0R0CNC2_9GAMM</name>
<feature type="transmembrane region" description="Helical" evidence="1">
    <location>
        <begin position="92"/>
        <end position="110"/>
    </location>
</feature>
<reference evidence="4 5" key="1">
    <citation type="submission" date="2015-05" db="EMBL/GenBank/DDBJ databases">
        <title>Genome sequencing and analysis of members of genus Stenotrophomonas.</title>
        <authorList>
            <person name="Patil P.P."/>
            <person name="Midha S."/>
            <person name="Patil P.B."/>
        </authorList>
    </citation>
    <scope>NUCLEOTIDE SEQUENCE [LARGE SCALE GENOMIC DNA]</scope>
    <source>
        <strain evidence="4 5">DSM 18941</strain>
    </source>
</reference>
<dbReference type="PANTHER" id="PTHR30273">
    <property type="entry name" value="PERIPLASMIC SIGNAL SENSOR AND SIGMA FACTOR ACTIVATOR FECR-RELATED"/>
    <property type="match status" value="1"/>
</dbReference>
<keyword evidence="1" id="KW-0812">Transmembrane</keyword>
<dbReference type="AlphaFoldDB" id="A0A0R0CNC2"/>
<dbReference type="Pfam" id="PF04773">
    <property type="entry name" value="FecR"/>
    <property type="match status" value="1"/>
</dbReference>
<dbReference type="GO" id="GO:0016989">
    <property type="term" value="F:sigma factor antagonist activity"/>
    <property type="evidence" value="ECO:0007669"/>
    <property type="project" value="TreeGrafter"/>
</dbReference>
<dbReference type="Gene3D" id="2.60.120.1440">
    <property type="match status" value="1"/>
</dbReference>
<sequence length="329" mass="35919">MVEDADPIRTQAAAWFARLHDDEVSEAEQAEHQAWLDADPAHRQAHERIERTWRMLSDFSATPEISQRLAAIPAATPQPAPQLRRRPGPVRWLVACAAAMTAVVIGWRLLVPAPASELRYASAVGEHRSITLEDGTQLELDTGTQVRVRYSAQQRRISLDQGRAFFRVAPDTARPLTVDTAQGSVRAVGTEFEVYSRADALDVTLFEGKVQLRAATVDDSTAALATLIPGQRAHLAVGQRLQVQTFQGGSAPAWLQGQLVFNDLPLRLAIEEFNRYGGPPLRVGDADLGELRISGVFRSNDSAGFVEALTALHGISAHKNAAGETELQR</sequence>
<feature type="domain" description="FecR N-terminal" evidence="3">
    <location>
        <begin position="11"/>
        <end position="51"/>
    </location>
</feature>
<comment type="caution">
    <text evidence="4">The sequence shown here is derived from an EMBL/GenBank/DDBJ whole genome shotgun (WGS) entry which is preliminary data.</text>
</comment>
<dbReference type="InterPro" id="IPR032623">
    <property type="entry name" value="FecR_N"/>
</dbReference>
<accession>A0A0R0CNC2</accession>
<proteinExistence type="predicted"/>
<dbReference type="InterPro" id="IPR012373">
    <property type="entry name" value="Ferrdict_sens_TM"/>
</dbReference>
<dbReference type="InterPro" id="IPR006860">
    <property type="entry name" value="FecR"/>
</dbReference>
<keyword evidence="5" id="KW-1185">Reference proteome</keyword>
<organism evidence="4 5">
    <name type="scientific">Stenotrophomonas terrae</name>
    <dbReference type="NCBI Taxonomy" id="405446"/>
    <lineage>
        <taxon>Bacteria</taxon>
        <taxon>Pseudomonadati</taxon>
        <taxon>Pseudomonadota</taxon>
        <taxon>Gammaproteobacteria</taxon>
        <taxon>Lysobacterales</taxon>
        <taxon>Lysobacteraceae</taxon>
        <taxon>Stenotrophomonas</taxon>
    </lineage>
</organism>